<dbReference type="InterPro" id="IPR017703">
    <property type="entry name" value="YgfZ/GCV_T_CS"/>
</dbReference>
<reference evidence="3" key="1">
    <citation type="submission" date="2016-10" db="EMBL/GenBank/DDBJ databases">
        <authorList>
            <person name="Varghese N."/>
            <person name="Submissions S."/>
        </authorList>
    </citation>
    <scope>NUCLEOTIDE SEQUENCE [LARGE SCALE GENOMIC DNA]</scope>
    <source>
        <strain evidence="3">CGMCC 1.10971</strain>
    </source>
</reference>
<dbReference type="PANTHER" id="PTHR22602">
    <property type="entry name" value="TRANSFERASE CAF17, MITOCHONDRIAL-RELATED"/>
    <property type="match status" value="1"/>
</dbReference>
<dbReference type="STRING" id="1045558.SAMN05216175_11284"/>
<dbReference type="Gene3D" id="3.30.70.1400">
    <property type="entry name" value="Aminomethyltransferase beta-barrel domains"/>
    <property type="match status" value="1"/>
</dbReference>
<dbReference type="Gene3D" id="2.40.30.160">
    <property type="match status" value="1"/>
</dbReference>
<gene>
    <name evidence="2" type="ORF">SAMN05216175_11284</name>
</gene>
<name>A0A1I2U9S7_9GAMM</name>
<proteinExistence type="predicted"/>
<evidence type="ECO:0000313" key="2">
    <source>
        <dbReference type="EMBL" id="SFG73894.1"/>
    </source>
</evidence>
<dbReference type="SUPFAM" id="SSF103025">
    <property type="entry name" value="Folate-binding domain"/>
    <property type="match status" value="1"/>
</dbReference>
<dbReference type="Gene3D" id="3.30.70.1630">
    <property type="match status" value="1"/>
</dbReference>
<dbReference type="GO" id="GO:0016226">
    <property type="term" value="P:iron-sulfur cluster assembly"/>
    <property type="evidence" value="ECO:0007669"/>
    <property type="project" value="TreeGrafter"/>
</dbReference>
<evidence type="ECO:0000313" key="3">
    <source>
        <dbReference type="Proteomes" id="UP000198623"/>
    </source>
</evidence>
<protein>
    <submittedName>
        <fullName evidence="2">Uncharacterized protein</fullName>
    </submittedName>
</protein>
<organism evidence="2 3">
    <name type="scientific">Neptunomonas qingdaonensis</name>
    <dbReference type="NCBI Taxonomy" id="1045558"/>
    <lineage>
        <taxon>Bacteria</taxon>
        <taxon>Pseudomonadati</taxon>
        <taxon>Pseudomonadota</taxon>
        <taxon>Gammaproteobacteria</taxon>
        <taxon>Oceanospirillales</taxon>
        <taxon>Oceanospirillaceae</taxon>
        <taxon>Neptunomonas</taxon>
    </lineage>
</organism>
<dbReference type="PANTHER" id="PTHR22602:SF0">
    <property type="entry name" value="TRANSFERASE CAF17, MITOCHONDRIAL-RELATED"/>
    <property type="match status" value="1"/>
</dbReference>
<dbReference type="OrthoDB" id="9796287at2"/>
<dbReference type="InterPro" id="IPR029043">
    <property type="entry name" value="GcvT/YgfZ_C"/>
</dbReference>
<evidence type="ECO:0000256" key="1">
    <source>
        <dbReference type="PIRSR" id="PIRSR006487-1"/>
    </source>
</evidence>
<dbReference type="SUPFAM" id="SSF101790">
    <property type="entry name" value="Aminomethyltransferase beta-barrel domain"/>
    <property type="match status" value="1"/>
</dbReference>
<sequence length="343" mass="37704">MSQWTTLLQTYQVTLSEQEDEIISVPEHDSQTRIVPLLHNRVISIIGPEAEKFLQGQLSCDMRDTSQLGSRLGAHCNIKGGMLALYRAIAVEGGFWLRTHQDILQGGLKNLKKYIMFSKAEAEDISEQIVGFGLMGPGAGTLVEKLFDKLPSETDKAIHAGKKVAVKVPGDRYELWLPASEAAEALEQLIRLAPLGTTQAWILEEIKAGIPDLRSATLEAFIPQMTNLQALKGVSFNKGCYTGQEIVTRLQHRGKLTKPMYLAQIKTATLPQAGDQLHSADKDNVGQVVLAARSGEQEVTLLAVINKSQADESSIHIESSQGPQLELLPLPYELDPELFTSKR</sequence>
<keyword evidence="3" id="KW-1185">Reference proteome</keyword>
<dbReference type="InterPro" id="IPR045179">
    <property type="entry name" value="YgfZ/GcvT"/>
</dbReference>
<dbReference type="PIRSF" id="PIRSF006487">
    <property type="entry name" value="GcvT"/>
    <property type="match status" value="1"/>
</dbReference>
<dbReference type="AlphaFoldDB" id="A0A1I2U9S7"/>
<accession>A0A1I2U9S7</accession>
<dbReference type="NCBIfam" id="TIGR03317">
    <property type="entry name" value="ygfZ_signature"/>
    <property type="match status" value="1"/>
</dbReference>
<dbReference type="RefSeq" id="WP_090729205.1">
    <property type="nucleotide sequence ID" value="NZ_FOOU01000012.1"/>
</dbReference>
<feature type="binding site" evidence="1">
    <location>
        <position position="174"/>
    </location>
    <ligand>
        <name>substrate</name>
    </ligand>
</feature>
<dbReference type="EMBL" id="FOOU01000012">
    <property type="protein sequence ID" value="SFG73894.1"/>
    <property type="molecule type" value="Genomic_DNA"/>
</dbReference>
<dbReference type="Proteomes" id="UP000198623">
    <property type="component" value="Unassembled WGS sequence"/>
</dbReference>